<dbReference type="PANTHER" id="PTHR12395">
    <property type="entry name" value="DOM-3 RELATED"/>
    <property type="match status" value="1"/>
</dbReference>
<dbReference type="PANTHER" id="PTHR12395:SF9">
    <property type="entry name" value="DECAPPING AND EXORIBONUCLEASE PROTEIN"/>
    <property type="match status" value="1"/>
</dbReference>
<protein>
    <recommendedName>
        <fullName evidence="2">Decapping nuclease</fullName>
        <ecNumber evidence="2">3.6.1.-</ecNumber>
    </recommendedName>
</protein>
<sequence length="394" mass="46966">NNKRATMSFQIDFINFSEQIIPTLTTELIGHFSIDGDLQYHADLSQLKYYIPPSDPNNVNFDLNKNFMSTRHRPTSYLKLDNLLRWLSNNFHRLEKPLSVQEERWLDIEFIASRGTIKTILCSPYKIHDEWIICASKYRGTIYLCEFYSDEKEYHYVNASMSEKQLHSWGYKFEQYMVADHPSHTPDPKRPLNECEHFYCMFKANFDNHSLLYGAEIDGISSQQPIADTLEGKTFELIELKTFPLLNEDGNIYSKISCLRVMNWWSQNYLANINRIICGLKDKSIVRIIKEYSMCDLPKLSEKLYNNADLRIYYVFILQPSCDINRSKIFCKIFLDNVKRIVTKDYNECMYKFRWTPFIRDIVSYTEEAPDNERYIFLQPWFVDKAEEYRRRSQ</sequence>
<proteinExistence type="inferred from homology"/>
<comment type="similarity">
    <text evidence="1 2">Belongs to the DXO/Dom3Z family.</text>
</comment>
<dbReference type="GO" id="GO:0000956">
    <property type="term" value="P:nuclear-transcribed mRNA catabolic process"/>
    <property type="evidence" value="ECO:0007669"/>
    <property type="project" value="TreeGrafter"/>
</dbReference>
<evidence type="ECO:0000256" key="1">
    <source>
        <dbReference type="ARBA" id="ARBA00006562"/>
    </source>
</evidence>
<dbReference type="Proteomes" id="UP000667349">
    <property type="component" value="Unassembled WGS sequence"/>
</dbReference>
<evidence type="ECO:0000256" key="2">
    <source>
        <dbReference type="RuleBase" id="RU367113"/>
    </source>
</evidence>
<dbReference type="InterPro" id="IPR013961">
    <property type="entry name" value="RAI1"/>
</dbReference>
<dbReference type="AlphaFoldDB" id="A0A836EKG7"/>
<organism evidence="4 5">
    <name type="scientific">Acromyrmex insinuator</name>
    <dbReference type="NCBI Taxonomy" id="230686"/>
    <lineage>
        <taxon>Eukaryota</taxon>
        <taxon>Metazoa</taxon>
        <taxon>Ecdysozoa</taxon>
        <taxon>Arthropoda</taxon>
        <taxon>Hexapoda</taxon>
        <taxon>Insecta</taxon>
        <taxon>Pterygota</taxon>
        <taxon>Neoptera</taxon>
        <taxon>Endopterygota</taxon>
        <taxon>Hymenoptera</taxon>
        <taxon>Apocrita</taxon>
        <taxon>Aculeata</taxon>
        <taxon>Formicoidea</taxon>
        <taxon>Formicidae</taxon>
        <taxon>Myrmicinae</taxon>
        <taxon>Acromyrmex</taxon>
    </lineage>
</organism>
<dbReference type="GO" id="GO:0000166">
    <property type="term" value="F:nucleotide binding"/>
    <property type="evidence" value="ECO:0007669"/>
    <property type="project" value="UniProtKB-KW"/>
</dbReference>
<comment type="caution">
    <text evidence="4">The sequence shown here is derived from an EMBL/GenBank/DDBJ whole genome shotgun (WGS) entry which is preliminary data.</text>
</comment>
<keyword evidence="2" id="KW-0378">Hydrolase</keyword>
<dbReference type="GO" id="GO:0110155">
    <property type="term" value="P:NAD-cap decapping"/>
    <property type="evidence" value="ECO:0007669"/>
    <property type="project" value="TreeGrafter"/>
</dbReference>
<evidence type="ECO:0000259" key="3">
    <source>
        <dbReference type="Pfam" id="PF08652"/>
    </source>
</evidence>
<dbReference type="GO" id="GO:0005634">
    <property type="term" value="C:nucleus"/>
    <property type="evidence" value="ECO:0007669"/>
    <property type="project" value="UniProtKB-SubCell"/>
</dbReference>
<dbReference type="GO" id="GO:0003723">
    <property type="term" value="F:RNA binding"/>
    <property type="evidence" value="ECO:0007669"/>
    <property type="project" value="UniProtKB-KW"/>
</dbReference>
<keyword evidence="2" id="KW-0547">Nucleotide-binding</keyword>
<keyword evidence="2" id="KW-0479">Metal-binding</keyword>
<comment type="cofactor">
    <cofactor evidence="2">
        <name>a divalent metal cation</name>
        <dbReference type="ChEBI" id="CHEBI:60240"/>
    </cofactor>
</comment>
<dbReference type="GO" id="GO:0034353">
    <property type="term" value="F:mRNA 5'-diphosphatase activity"/>
    <property type="evidence" value="ECO:0007669"/>
    <property type="project" value="TreeGrafter"/>
</dbReference>
<name>A0A836EKG7_9HYME</name>
<keyword evidence="2" id="KW-0540">Nuclease</keyword>
<dbReference type="EC" id="3.6.1.-" evidence="2"/>
<feature type="domain" description="RAI1-like" evidence="3">
    <location>
        <begin position="28"/>
        <end position="383"/>
    </location>
</feature>
<dbReference type="Pfam" id="PF08652">
    <property type="entry name" value="RAI1"/>
    <property type="match status" value="1"/>
</dbReference>
<dbReference type="EMBL" id="JAANHZ010000856">
    <property type="protein sequence ID" value="KAG5306180.1"/>
    <property type="molecule type" value="Genomic_DNA"/>
</dbReference>
<keyword evidence="5" id="KW-1185">Reference proteome</keyword>
<gene>
    <name evidence="4" type="primary">Dxo_1</name>
    <name evidence="4" type="ORF">G6Z75_0007768</name>
</gene>
<feature type="non-terminal residue" evidence="4">
    <location>
        <position position="394"/>
    </location>
</feature>
<dbReference type="GO" id="GO:0004518">
    <property type="term" value="F:nuclease activity"/>
    <property type="evidence" value="ECO:0007669"/>
    <property type="project" value="UniProtKB-KW"/>
</dbReference>
<evidence type="ECO:0000313" key="4">
    <source>
        <dbReference type="EMBL" id="KAG5306180.1"/>
    </source>
</evidence>
<dbReference type="GO" id="GO:0046872">
    <property type="term" value="F:metal ion binding"/>
    <property type="evidence" value="ECO:0007669"/>
    <property type="project" value="UniProtKB-KW"/>
</dbReference>
<reference evidence="4" key="1">
    <citation type="submission" date="2020-02" db="EMBL/GenBank/DDBJ databases">
        <title>Relaxed selection underlies rapid genomic changes in the transitions from sociality to social parasitism in ants.</title>
        <authorList>
            <person name="Bi X."/>
        </authorList>
    </citation>
    <scope>NUCLEOTIDE SEQUENCE</scope>
    <source>
        <strain evidence="4">BGI-DK2013a</strain>
        <tissue evidence="4">Whole body</tissue>
    </source>
</reference>
<keyword evidence="2" id="KW-0694">RNA-binding</keyword>
<evidence type="ECO:0000313" key="5">
    <source>
        <dbReference type="Proteomes" id="UP000667349"/>
    </source>
</evidence>
<comment type="function">
    <text evidence="2">Decapping enzyme for NAD-capped RNAs: specifically hydrolyzes the nicotinamide adenine dinucleotide (NAD) cap from a subset of RNAs by removing the entire NAD moiety from the 5'-end of an NAD-capped RNA.</text>
</comment>
<comment type="subcellular location">
    <subcellularLocation>
        <location evidence="2">Nucleus</location>
    </subcellularLocation>
</comment>
<dbReference type="GO" id="GO:0005829">
    <property type="term" value="C:cytosol"/>
    <property type="evidence" value="ECO:0007669"/>
    <property type="project" value="TreeGrafter"/>
</dbReference>
<accession>A0A836EKG7</accession>
<dbReference type="InterPro" id="IPR039039">
    <property type="entry name" value="RAI1-like_fam"/>
</dbReference>
<feature type="non-terminal residue" evidence="4">
    <location>
        <position position="1"/>
    </location>
</feature>
<keyword evidence="2" id="KW-0539">Nucleus</keyword>